<proteinExistence type="predicted"/>
<sequence length="87" mass="9812">MPEGPQADLPPLAATREAEGRPAKPRPGISYVPGVPSQDGFDYAQFAKRYDEQVRKLLTRMGKNADYMVTYAKQQWQTFVGSGERRH</sequence>
<evidence type="ECO:0000313" key="2">
    <source>
        <dbReference type="EMBL" id="KFM26406.1"/>
    </source>
</evidence>
<dbReference type="RefSeq" id="XP_011399302.1">
    <property type="nucleotide sequence ID" value="XM_011401000.1"/>
</dbReference>
<dbReference type="AlphaFoldDB" id="A0A087SL02"/>
<organism evidence="2 4">
    <name type="scientific">Auxenochlorella protothecoides</name>
    <name type="common">Green microalga</name>
    <name type="synonym">Chlorella protothecoides</name>
    <dbReference type="NCBI Taxonomy" id="3075"/>
    <lineage>
        <taxon>Eukaryota</taxon>
        <taxon>Viridiplantae</taxon>
        <taxon>Chlorophyta</taxon>
        <taxon>core chlorophytes</taxon>
        <taxon>Trebouxiophyceae</taxon>
        <taxon>Chlorellales</taxon>
        <taxon>Chlorellaceae</taxon>
        <taxon>Auxenochlorella</taxon>
    </lineage>
</organism>
<reference evidence="2 4" key="1">
    <citation type="journal article" date="2014" name="BMC Genomics">
        <title>Oil accumulation mechanisms of the oleaginous microalga Chlorella protothecoides revealed through its genome, transcriptomes, and proteomes.</title>
        <authorList>
            <person name="Gao C."/>
            <person name="Wang Y."/>
            <person name="Shen Y."/>
            <person name="Yan D."/>
            <person name="He X."/>
            <person name="Dai J."/>
            <person name="Wu Q."/>
        </authorList>
    </citation>
    <scope>NUCLEOTIDE SEQUENCE [LARGE SCALE GENOMIC DNA]</scope>
    <source>
        <strain evidence="2 4">0710</strain>
    </source>
</reference>
<protein>
    <submittedName>
        <fullName evidence="2">Uncharacterized protein</fullName>
    </submittedName>
</protein>
<dbReference type="KEGG" id="apro:F751_4899"/>
<evidence type="ECO:0000313" key="5">
    <source>
        <dbReference type="Proteomes" id="UP000279271"/>
    </source>
</evidence>
<evidence type="ECO:0000313" key="4">
    <source>
        <dbReference type="Proteomes" id="UP000028924"/>
    </source>
</evidence>
<dbReference type="Proteomes" id="UP000279271">
    <property type="component" value="Unassembled WGS sequence"/>
</dbReference>
<evidence type="ECO:0000313" key="3">
    <source>
        <dbReference type="EMBL" id="RMZ54553.1"/>
    </source>
</evidence>
<keyword evidence="4" id="KW-1185">Reference proteome</keyword>
<reference evidence="5" key="2">
    <citation type="journal article" date="2018" name="Algal Res.">
        <title>Characterization of plant carbon substrate utilization by Auxenochlorella protothecoides.</title>
        <authorList>
            <person name="Vogler B.W."/>
            <person name="Starkenburg S.R."/>
            <person name="Sudasinghe N."/>
            <person name="Schambach J.Y."/>
            <person name="Rollin J.A."/>
            <person name="Pattathil S."/>
            <person name="Barry A.N."/>
        </authorList>
    </citation>
    <scope>NUCLEOTIDE SEQUENCE [LARGE SCALE GENOMIC DNA]</scope>
    <source>
        <strain evidence="5">UTEX 25</strain>
    </source>
</reference>
<reference evidence="3" key="4">
    <citation type="submission" date="2018-11" db="EMBL/GenBank/DDBJ databases">
        <title>Characterization of plant carbon substrate utilization by Auxenochlorella protothecoides.</title>
        <authorList>
            <person name="Vogler B.W."/>
            <person name="Starkenburg S.R."/>
            <person name="Sudasinghe N."/>
            <person name="Schambach J.Y."/>
            <person name="Rollin J.A."/>
            <person name="Pattathil S."/>
            <person name="Barry A.N."/>
        </authorList>
    </citation>
    <scope>NUCLEOTIDE SEQUENCE [LARGE SCALE GENOMIC DNA]</scope>
    <source>
        <strain evidence="3">UTEX 25</strain>
    </source>
</reference>
<dbReference type="EMBL" id="KL662127">
    <property type="protein sequence ID" value="KFM26406.1"/>
    <property type="molecule type" value="Genomic_DNA"/>
</dbReference>
<dbReference type="GeneID" id="23616290"/>
<dbReference type="EMBL" id="QOKY01000177">
    <property type="protein sequence ID" value="RMZ54553.1"/>
    <property type="molecule type" value="Genomic_DNA"/>
</dbReference>
<accession>A0A087SL02</accession>
<evidence type="ECO:0000256" key="1">
    <source>
        <dbReference type="SAM" id="MobiDB-lite"/>
    </source>
</evidence>
<gene>
    <name evidence="3" type="ORF">APUTEX25_002128</name>
    <name evidence="2" type="ORF">F751_4899</name>
</gene>
<feature type="region of interest" description="Disordered" evidence="1">
    <location>
        <begin position="1"/>
        <end position="34"/>
    </location>
</feature>
<reference evidence="3" key="3">
    <citation type="submission" date="2018-10" db="EMBL/GenBank/DDBJ databases">
        <authorList>
            <person name="Hovde B."/>
            <person name="Zhang X."/>
        </authorList>
    </citation>
    <scope>NUCLEOTIDE SEQUENCE [LARGE SCALE GENOMIC DNA]</scope>
    <source>
        <strain evidence="3">UTEX 25</strain>
    </source>
</reference>
<dbReference type="Proteomes" id="UP000028924">
    <property type="component" value="Unassembled WGS sequence"/>
</dbReference>
<name>A0A087SL02_AUXPR</name>